<keyword evidence="1" id="KW-0694">RNA-binding</keyword>
<name>A0A2P5HVA9_DIAHE</name>
<comment type="caution">
    <text evidence="5">The sequence shown here is derived from an EMBL/GenBank/DDBJ whole genome shotgun (WGS) entry which is preliminary data.</text>
</comment>
<feature type="region of interest" description="Disordered" evidence="2">
    <location>
        <begin position="68"/>
        <end position="97"/>
    </location>
</feature>
<reference evidence="5" key="1">
    <citation type="submission" date="2017-09" db="EMBL/GenBank/DDBJ databases">
        <title>Polyketide synthases of a Diaporthe helianthi virulent isolate.</title>
        <authorList>
            <person name="Baroncelli R."/>
        </authorList>
    </citation>
    <scope>NUCLEOTIDE SEQUENCE [LARGE SCALE GENOMIC DNA]</scope>
    <source>
        <strain evidence="5">7/96</strain>
    </source>
</reference>
<proteinExistence type="inferred from homology"/>
<accession>A0A2P5HVA9</accession>
<dbReference type="EMBL" id="MAVT02000670">
    <property type="protein sequence ID" value="POS74182.1"/>
    <property type="molecule type" value="Genomic_DNA"/>
</dbReference>
<sequence>MEVHTHGWPPHLPEDAVKKRLQPFMDALGIQEHTFSVDKPRNQPWANLTFLNVSKAQSFLKKHGTQFLPPQGQAGNAGVSMSMANGYGNQRRQKGVPRRARLKLMGCEIFCSMSKETKHPSAPPKKPDEITLRGLQHAAAEKVKPSRQIEIAKGPLVFEVASISCGHTTFVGDDLVYIPEVELQDVGTAKFTKQTLLVKLDSHRIIRVPLDTVQDLVCSFQHTLTITLAEEPSFFQDTSEIDSMLRQLTISAGGRPGNSGPTRTRLCALDDRHAKVVGQCLVYQLRLSGDNLQRKIRSLKNHEVIPFVSYDLLTLRTAPLRLGPSSKSMSKLMKELAVDAYPDQLPFGILFQLQAMATNAYYHPGTVLALAQQLRRVFATDKAAGRRPISVEAMKKLMKETPWPKPHGDPSMFEVQAILEYLRETEDKMASNELFRRALMGPTRNQALIHRVTITPSRCTLHGPELETNNRILRKYPDHHEYFLRLQFCDENGEDLFFNPKVSNDRIYEKFKNVFREGLKIAGRRYEFLGFSHSSLRSHSAWFMAQFVANGIPYAYFNVVGDLGQFGDIRSPARCAARIGQAFSETPYYIALDDCGVTVRLINDVERNGRVFSDGVGTMSLQVVYNIWDVIPQTKSAPTAFQVRFRGSKGMLALDTNLAGSEICIRPSMTKFESNDKPNLEICDMASKPIPLVLNRQMIKILEDMGCASTWFFRMQNMELLRLRQATADAYNVARFLRHQSVGDTIRLHRLVTLCENMGVDYRKDKFLRSVVEALVLRELRLLKHKARIPIRKGITLFGIMDETGFLKENEVYVTYDTKGDRFDEPPGPGPVIVTRSPALHPGDIQLPYNTVPPRDSPLRELSNVIVFSQHGQRDLPSQLSGGDLDGDIFNVIWDEEVMPDKTFTPADYPRVSPVDLGRKVERKDMADFFIDFMKLDHLGVIATRHMILADQHDQGTLHEDCLKLAEMHSTAVDFSKTGRGVSLKELPRANKFRPDFLAPGPESRVIDKSKIELDEYIFEEAQDEEEDQFNRQRQVFYRSEKLLGRLYRAIDEQRIWQQDIRCKLPNMVGSSFWDDFLNKTRPHYEAIVDEPRGWVTRLETARELRGWYEEAMSNTMGQFSAHPTKPLLELEVFIGNVLNKSGVQTHRQRDSSIKLKDEMSRMATWITRLMRKVNHDAEGDAVSTVTGYQAESDNLHLCLACVYAGCEETTGARESRYEGMQSFRVVAACALLSEISLFDNGQHRGGGGGGFVGVSGGRRNAGASTAASMNGKGRYAKVPPPNSVLPN</sequence>
<feature type="domain" description="RdRP-like PH" evidence="4">
    <location>
        <begin position="158"/>
        <end position="308"/>
    </location>
</feature>
<feature type="domain" description="RDRP core" evidence="3">
    <location>
        <begin position="454"/>
        <end position="1051"/>
    </location>
</feature>
<keyword evidence="6" id="KW-1185">Reference proteome</keyword>
<dbReference type="GO" id="GO:0003968">
    <property type="term" value="F:RNA-directed RNA polymerase activity"/>
    <property type="evidence" value="ECO:0007669"/>
    <property type="project" value="UniProtKB-KW"/>
</dbReference>
<dbReference type="EC" id="2.7.7.48" evidence="1"/>
<comment type="catalytic activity">
    <reaction evidence="1">
        <text>RNA(n) + a ribonucleoside 5'-triphosphate = RNA(n+1) + diphosphate</text>
        <dbReference type="Rhea" id="RHEA:21248"/>
        <dbReference type="Rhea" id="RHEA-COMP:14527"/>
        <dbReference type="Rhea" id="RHEA-COMP:17342"/>
        <dbReference type="ChEBI" id="CHEBI:33019"/>
        <dbReference type="ChEBI" id="CHEBI:61557"/>
        <dbReference type="ChEBI" id="CHEBI:140395"/>
        <dbReference type="EC" id="2.7.7.48"/>
    </reaction>
</comment>
<evidence type="ECO:0000259" key="4">
    <source>
        <dbReference type="Pfam" id="PF25358"/>
    </source>
</evidence>
<keyword evidence="1" id="KW-0808">Transferase</keyword>
<keyword evidence="1" id="KW-0548">Nucleotidyltransferase</keyword>
<feature type="region of interest" description="Disordered" evidence="2">
    <location>
        <begin position="1263"/>
        <end position="1288"/>
    </location>
</feature>
<dbReference type="InterPro" id="IPR007855">
    <property type="entry name" value="RDRP"/>
</dbReference>
<evidence type="ECO:0000313" key="5">
    <source>
        <dbReference type="EMBL" id="POS74182.1"/>
    </source>
</evidence>
<keyword evidence="1 5" id="KW-0696">RNA-directed RNA polymerase</keyword>
<evidence type="ECO:0000256" key="1">
    <source>
        <dbReference type="RuleBase" id="RU363098"/>
    </source>
</evidence>
<dbReference type="STRING" id="158607.A0A2P5HVA9"/>
<protein>
    <recommendedName>
        <fullName evidence="1">RNA-dependent RNA polymerase</fullName>
        <ecNumber evidence="1">2.7.7.48</ecNumber>
    </recommendedName>
</protein>
<dbReference type="PANTHER" id="PTHR23079">
    <property type="entry name" value="RNA-DEPENDENT RNA POLYMERASE"/>
    <property type="match status" value="1"/>
</dbReference>
<dbReference type="OrthoDB" id="6513042at2759"/>
<evidence type="ECO:0000256" key="2">
    <source>
        <dbReference type="SAM" id="MobiDB-lite"/>
    </source>
</evidence>
<feature type="compositionally biased region" description="Pro residues" evidence="2">
    <location>
        <begin position="1279"/>
        <end position="1288"/>
    </location>
</feature>
<dbReference type="GO" id="GO:0003723">
    <property type="term" value="F:RNA binding"/>
    <property type="evidence" value="ECO:0007669"/>
    <property type="project" value="UniProtKB-KW"/>
</dbReference>
<dbReference type="Pfam" id="PF25358">
    <property type="entry name" value="PH_fung_RdRP"/>
    <property type="match status" value="1"/>
</dbReference>
<dbReference type="GO" id="GO:0030422">
    <property type="term" value="P:siRNA processing"/>
    <property type="evidence" value="ECO:0007669"/>
    <property type="project" value="TreeGrafter"/>
</dbReference>
<organism evidence="5 6">
    <name type="scientific">Diaporthe helianthi</name>
    <dbReference type="NCBI Taxonomy" id="158607"/>
    <lineage>
        <taxon>Eukaryota</taxon>
        <taxon>Fungi</taxon>
        <taxon>Dikarya</taxon>
        <taxon>Ascomycota</taxon>
        <taxon>Pezizomycotina</taxon>
        <taxon>Sordariomycetes</taxon>
        <taxon>Sordariomycetidae</taxon>
        <taxon>Diaporthales</taxon>
        <taxon>Diaporthaceae</taxon>
        <taxon>Diaporthe</taxon>
    </lineage>
</organism>
<dbReference type="PANTHER" id="PTHR23079:SF17">
    <property type="entry name" value="RNA-DEPENDENT RNA POLYMERASE"/>
    <property type="match status" value="1"/>
</dbReference>
<dbReference type="InterPro" id="IPR057503">
    <property type="entry name" value="PH_RdRP"/>
</dbReference>
<dbReference type="Pfam" id="PF05183">
    <property type="entry name" value="RdRP"/>
    <property type="match status" value="1"/>
</dbReference>
<evidence type="ECO:0000259" key="3">
    <source>
        <dbReference type="Pfam" id="PF05183"/>
    </source>
</evidence>
<gene>
    <name evidence="5" type="ORF">DHEL01_v207422</name>
</gene>
<dbReference type="InterPro" id="IPR057596">
    <property type="entry name" value="RDRP_core"/>
</dbReference>
<evidence type="ECO:0000313" key="6">
    <source>
        <dbReference type="Proteomes" id="UP000094444"/>
    </source>
</evidence>
<dbReference type="GO" id="GO:0031380">
    <property type="term" value="C:nuclear RNA-directed RNA polymerase complex"/>
    <property type="evidence" value="ECO:0007669"/>
    <property type="project" value="TreeGrafter"/>
</dbReference>
<dbReference type="Proteomes" id="UP000094444">
    <property type="component" value="Unassembled WGS sequence"/>
</dbReference>
<comment type="similarity">
    <text evidence="1">Belongs to the RdRP family.</text>
</comment>
<dbReference type="InParanoid" id="A0A2P5HVA9"/>